<reference evidence="1 2" key="1">
    <citation type="submission" date="2019-05" db="EMBL/GenBank/DDBJ databases">
        <authorList>
            <consortium name="Science for Life Laboratories"/>
        </authorList>
    </citation>
    <scope>NUCLEOTIDE SEQUENCE [LARGE SCALE GENOMIC DNA]</scope>
    <source>
        <strain evidence="1">Soil9</strain>
    </source>
</reference>
<dbReference type="Proteomes" id="UP000464178">
    <property type="component" value="Chromosome"/>
</dbReference>
<gene>
    <name evidence="1" type="ORF">SOIL9_12090</name>
</gene>
<accession>A0A6P2D808</accession>
<protein>
    <submittedName>
        <fullName evidence="1">Uncharacterized protein</fullName>
    </submittedName>
</protein>
<dbReference type="KEGG" id="gms:SOIL9_12090"/>
<keyword evidence="2" id="KW-1185">Reference proteome</keyword>
<evidence type="ECO:0000313" key="1">
    <source>
        <dbReference type="EMBL" id="VTR96505.1"/>
    </source>
</evidence>
<name>A0A6P2D808_9BACT</name>
<evidence type="ECO:0000313" key="2">
    <source>
        <dbReference type="Proteomes" id="UP000464178"/>
    </source>
</evidence>
<organism evidence="1 2">
    <name type="scientific">Gemmata massiliana</name>
    <dbReference type="NCBI Taxonomy" id="1210884"/>
    <lineage>
        <taxon>Bacteria</taxon>
        <taxon>Pseudomonadati</taxon>
        <taxon>Planctomycetota</taxon>
        <taxon>Planctomycetia</taxon>
        <taxon>Gemmatales</taxon>
        <taxon>Gemmataceae</taxon>
        <taxon>Gemmata</taxon>
    </lineage>
</organism>
<dbReference type="AlphaFoldDB" id="A0A6P2D808"/>
<sequence length="175" mass="18826">MELALCDDATHRVSLFLRQRVVDTLPLLMSPEEFIRDGYGDEETIMVGLGHHPEVTARVWDVLGEGLPDSACTLVSATPALVDPVSGRLVAFVSGTAYMVRVPETERATALTAGYRQEFGGCWPSEDAPPDLGPDWVEGQFQAVEQSWVRAFIAPTEATAAEPGAAPDTAIRSAL</sequence>
<dbReference type="EMBL" id="LR593886">
    <property type="protein sequence ID" value="VTR96505.1"/>
    <property type="molecule type" value="Genomic_DNA"/>
</dbReference>
<proteinExistence type="predicted"/>